<reference evidence="1" key="1">
    <citation type="submission" date="2018-05" db="EMBL/GenBank/DDBJ databases">
        <authorList>
            <person name="Lanie J.A."/>
            <person name="Ng W.-L."/>
            <person name="Kazmierczak K.M."/>
            <person name="Andrzejewski T.M."/>
            <person name="Davidsen T.M."/>
            <person name="Wayne K.J."/>
            <person name="Tettelin H."/>
            <person name="Glass J.I."/>
            <person name="Rusch D."/>
            <person name="Podicherti R."/>
            <person name="Tsui H.-C.T."/>
            <person name="Winkler M.E."/>
        </authorList>
    </citation>
    <scope>NUCLEOTIDE SEQUENCE</scope>
</reference>
<protein>
    <submittedName>
        <fullName evidence="1">Uncharacterized protein</fullName>
    </submittedName>
</protein>
<sequence>MIISWTVISVSPKSALNFGRFTFIEKSNAARNSAPPPMTIVVICVTREGT</sequence>
<organism evidence="1">
    <name type="scientific">marine metagenome</name>
    <dbReference type="NCBI Taxonomy" id="408172"/>
    <lineage>
        <taxon>unclassified sequences</taxon>
        <taxon>metagenomes</taxon>
        <taxon>ecological metagenomes</taxon>
    </lineage>
</organism>
<accession>A0A381UFT8</accession>
<evidence type="ECO:0000313" key="1">
    <source>
        <dbReference type="EMBL" id="SVA27019.1"/>
    </source>
</evidence>
<proteinExistence type="predicted"/>
<dbReference type="EMBL" id="UINC01006353">
    <property type="protein sequence ID" value="SVA27019.1"/>
    <property type="molecule type" value="Genomic_DNA"/>
</dbReference>
<dbReference type="AlphaFoldDB" id="A0A381UFT8"/>
<name>A0A381UFT8_9ZZZZ</name>
<gene>
    <name evidence="1" type="ORF">METZ01_LOCUS79873</name>
</gene>